<feature type="transmembrane region" description="Helical" evidence="7">
    <location>
        <begin position="12"/>
        <end position="31"/>
    </location>
</feature>
<evidence type="ECO:0000256" key="6">
    <source>
        <dbReference type="ARBA" id="ARBA00023136"/>
    </source>
</evidence>
<evidence type="ECO:0000256" key="3">
    <source>
        <dbReference type="ARBA" id="ARBA00022475"/>
    </source>
</evidence>
<dbReference type="PROSITE" id="PS50928">
    <property type="entry name" value="ABC_TM1"/>
    <property type="match status" value="1"/>
</dbReference>
<sequence length="349" mass="39693">MSLQQRERRLAFKLMTPAFIVLLVVALYPLGHVFYTSMTDRVFAGMDDPEFVGFENYRRLLSVSVEELPPVIDEETGEQKIDEETGEPVYERSIRVLPREPDLHRELTTFSLFGNKYVLGAISPNFIKAIWNTLYFTVVSVFLETVLGLIIALVVNSNFKGRGVIRATMLVPWAVITVVSARMWEWMFHSSRMGFFNTLLDYLNLVDEPISFLTIPQLQIPSLIAVDVWKTTPFMALLILAGLQMIPRELYEAAHVDGAGKIKQFFTITLPLIKPSLAVALVFRTLDALRVFDVFHVMLARSRYSMATMNYYELVGNRNMGLSSAIGVIIFFIIFAFAIAYMKMLGVDE</sequence>
<evidence type="ECO:0000313" key="9">
    <source>
        <dbReference type="EMBL" id="SDL62162.1"/>
    </source>
</evidence>
<comment type="similarity">
    <text evidence="7">Belongs to the binding-protein-dependent transport system permease family.</text>
</comment>
<name>A0A1G9LJP4_9FIRM</name>
<proteinExistence type="inferred from homology"/>
<keyword evidence="4 7" id="KW-0812">Transmembrane</keyword>
<feature type="domain" description="ABC transmembrane type-1" evidence="8">
    <location>
        <begin position="130"/>
        <end position="341"/>
    </location>
</feature>
<evidence type="ECO:0000256" key="1">
    <source>
        <dbReference type="ARBA" id="ARBA00004651"/>
    </source>
</evidence>
<dbReference type="GO" id="GO:0055085">
    <property type="term" value="P:transmembrane transport"/>
    <property type="evidence" value="ECO:0007669"/>
    <property type="project" value="InterPro"/>
</dbReference>
<evidence type="ECO:0000313" key="10">
    <source>
        <dbReference type="Proteomes" id="UP000199476"/>
    </source>
</evidence>
<organism evidence="9 10">
    <name type="scientific">Halarsenatibacter silvermanii</name>
    <dbReference type="NCBI Taxonomy" id="321763"/>
    <lineage>
        <taxon>Bacteria</taxon>
        <taxon>Bacillati</taxon>
        <taxon>Bacillota</taxon>
        <taxon>Clostridia</taxon>
        <taxon>Halanaerobiales</taxon>
        <taxon>Halarsenatibacteraceae</taxon>
        <taxon>Halarsenatibacter</taxon>
    </lineage>
</organism>
<dbReference type="EMBL" id="FNGO01000006">
    <property type="protein sequence ID" value="SDL62162.1"/>
    <property type="molecule type" value="Genomic_DNA"/>
</dbReference>
<feature type="transmembrane region" description="Helical" evidence="7">
    <location>
        <begin position="277"/>
        <end position="299"/>
    </location>
</feature>
<dbReference type="Gene3D" id="1.10.3720.10">
    <property type="entry name" value="MetI-like"/>
    <property type="match status" value="1"/>
</dbReference>
<feature type="transmembrane region" description="Helical" evidence="7">
    <location>
        <begin position="167"/>
        <end position="184"/>
    </location>
</feature>
<keyword evidence="2 7" id="KW-0813">Transport</keyword>
<dbReference type="CDD" id="cd06261">
    <property type="entry name" value="TM_PBP2"/>
    <property type="match status" value="1"/>
</dbReference>
<dbReference type="InterPro" id="IPR000515">
    <property type="entry name" value="MetI-like"/>
</dbReference>
<feature type="transmembrane region" description="Helical" evidence="7">
    <location>
        <begin position="134"/>
        <end position="155"/>
    </location>
</feature>
<evidence type="ECO:0000256" key="2">
    <source>
        <dbReference type="ARBA" id="ARBA00022448"/>
    </source>
</evidence>
<keyword evidence="6 7" id="KW-0472">Membrane</keyword>
<evidence type="ECO:0000256" key="4">
    <source>
        <dbReference type="ARBA" id="ARBA00022692"/>
    </source>
</evidence>
<keyword evidence="10" id="KW-1185">Reference proteome</keyword>
<evidence type="ECO:0000259" key="8">
    <source>
        <dbReference type="PROSITE" id="PS50928"/>
    </source>
</evidence>
<dbReference type="InterPro" id="IPR051393">
    <property type="entry name" value="ABC_transporter_permease"/>
</dbReference>
<dbReference type="SUPFAM" id="SSF161098">
    <property type="entry name" value="MetI-like"/>
    <property type="match status" value="2"/>
</dbReference>
<dbReference type="PANTHER" id="PTHR30193">
    <property type="entry name" value="ABC TRANSPORTER PERMEASE PROTEIN"/>
    <property type="match status" value="1"/>
</dbReference>
<gene>
    <name evidence="9" type="ORF">SAMN04488692_10684</name>
</gene>
<keyword evidence="3" id="KW-1003">Cell membrane</keyword>
<evidence type="ECO:0000256" key="5">
    <source>
        <dbReference type="ARBA" id="ARBA00022989"/>
    </source>
</evidence>
<protein>
    <submittedName>
        <fullName evidence="9">Trehalose/maltose transport system permease protein</fullName>
    </submittedName>
</protein>
<comment type="subcellular location">
    <subcellularLocation>
        <location evidence="1 7">Cell membrane</location>
        <topology evidence="1 7">Multi-pass membrane protein</topology>
    </subcellularLocation>
</comment>
<dbReference type="InterPro" id="IPR035906">
    <property type="entry name" value="MetI-like_sf"/>
</dbReference>
<dbReference type="Proteomes" id="UP000199476">
    <property type="component" value="Unassembled WGS sequence"/>
</dbReference>
<feature type="transmembrane region" description="Helical" evidence="7">
    <location>
        <begin position="320"/>
        <end position="342"/>
    </location>
</feature>
<accession>A0A1G9LJP4</accession>
<dbReference type="PANTHER" id="PTHR30193:SF37">
    <property type="entry name" value="INNER MEMBRANE ABC TRANSPORTER PERMEASE PROTEIN YCJO"/>
    <property type="match status" value="1"/>
</dbReference>
<keyword evidence="5 7" id="KW-1133">Transmembrane helix</keyword>
<reference evidence="9 10" key="1">
    <citation type="submission" date="2016-10" db="EMBL/GenBank/DDBJ databases">
        <authorList>
            <person name="de Groot N.N."/>
        </authorList>
    </citation>
    <scope>NUCLEOTIDE SEQUENCE [LARGE SCALE GENOMIC DNA]</scope>
    <source>
        <strain evidence="9 10">SLAS-1</strain>
    </source>
</reference>
<dbReference type="GO" id="GO:0005886">
    <property type="term" value="C:plasma membrane"/>
    <property type="evidence" value="ECO:0007669"/>
    <property type="project" value="UniProtKB-SubCell"/>
</dbReference>
<dbReference type="Pfam" id="PF00528">
    <property type="entry name" value="BPD_transp_1"/>
    <property type="match status" value="1"/>
</dbReference>
<dbReference type="STRING" id="321763.SAMN04488692_10684"/>
<dbReference type="AlphaFoldDB" id="A0A1G9LJP4"/>
<evidence type="ECO:0000256" key="7">
    <source>
        <dbReference type="RuleBase" id="RU363032"/>
    </source>
</evidence>